<evidence type="ECO:0000313" key="1">
    <source>
        <dbReference type="EMBL" id="VVA99699.1"/>
    </source>
</evidence>
<dbReference type="EMBL" id="CABITT030000003">
    <property type="protein sequence ID" value="VVA99699.1"/>
    <property type="molecule type" value="Genomic_DNA"/>
</dbReference>
<gene>
    <name evidence="1" type="ORF">ANE_LOCUS10144</name>
</gene>
<reference evidence="1" key="1">
    <citation type="submission" date="2019-07" db="EMBL/GenBank/DDBJ databases">
        <authorList>
            <person name="Dittberner H."/>
        </authorList>
    </citation>
    <scope>NUCLEOTIDE SEQUENCE [LARGE SCALE GENOMIC DNA]</scope>
</reference>
<dbReference type="OrthoDB" id="10260794at2759"/>
<accession>A0A565BDL3</accession>
<name>A0A565BDL3_9BRAS</name>
<proteinExistence type="predicted"/>
<organism evidence="1 2">
    <name type="scientific">Arabis nemorensis</name>
    <dbReference type="NCBI Taxonomy" id="586526"/>
    <lineage>
        <taxon>Eukaryota</taxon>
        <taxon>Viridiplantae</taxon>
        <taxon>Streptophyta</taxon>
        <taxon>Embryophyta</taxon>
        <taxon>Tracheophyta</taxon>
        <taxon>Spermatophyta</taxon>
        <taxon>Magnoliopsida</taxon>
        <taxon>eudicotyledons</taxon>
        <taxon>Gunneridae</taxon>
        <taxon>Pentapetalae</taxon>
        <taxon>rosids</taxon>
        <taxon>malvids</taxon>
        <taxon>Brassicales</taxon>
        <taxon>Brassicaceae</taxon>
        <taxon>Arabideae</taxon>
        <taxon>Arabis</taxon>
    </lineage>
</organism>
<dbReference type="AlphaFoldDB" id="A0A565BDL3"/>
<dbReference type="Proteomes" id="UP000489600">
    <property type="component" value="Unassembled WGS sequence"/>
</dbReference>
<evidence type="ECO:0000313" key="2">
    <source>
        <dbReference type="Proteomes" id="UP000489600"/>
    </source>
</evidence>
<protein>
    <submittedName>
        <fullName evidence="1">Uncharacterized protein</fullName>
    </submittedName>
</protein>
<keyword evidence="2" id="KW-1185">Reference proteome</keyword>
<comment type="caution">
    <text evidence="1">The sequence shown here is derived from an EMBL/GenBank/DDBJ whole genome shotgun (WGS) entry which is preliminary data.</text>
</comment>
<sequence>MLLRSATWHDLKGKHGIEKQPFHLSDLIAATRIEKTRQRRTKIRYGKDLSYSKFPKEPMQLKTEWCNSDKNNDIVRKL</sequence>